<name>A0A9X1K300_9RHOB</name>
<sequence>MERYHNTATAEVAQGANLAVAKAWAAHGFSVMPLRYKNETLKNGEKRKAKSPRWTNYAKKATTDLKRIERVWGKEPDLLVGVLTGPGTGLAVVDLDRHGEKDGFAALVDLKIECESDFVARTAGGGEHRIFTYVPGILSSNGKVAPGIDVKSETATGTPSYIVAPGTVAPWGCYEWVKGDIAGLVKALKEKTMPPIPIVMKARKDSPEPRKKSNGEKTGLPFAEVAEALMAILNDGSNPDMESRDSWLHIGMGLHHETDGDEDGRDLFHEWSAQHPSYDAAKTDDAWNSFGGDGLTAATILREAYRHGWHNAAAHERHIEEGMKLIDECWTSEELDRIRHISAEESEADRKQEYLLSLDAEAFALMYGPISKEAVPVLPSEGKPILRGDKLVINLHNTTLYLSRDLEAILPGLAHNQMTGRDEWQDGQLTDAAISIARMALEKRGLETVGKDLVADAAKTVALKRAYHPIRNDLNALRWDGAPRLESWLVRYAGADDTPYTCTVSRKFLIAMVARVMHPGCKHDHTLVLSGEQGQNKSKMCKALAGEQYFSETLPSIRSDKTDAIRHLQGKWLVELAELAPSRTSDAEDLKAFLSGAVDRVRMPYAKFDEAFPRQCVFVGTTNDDQFLRDATGGRRFWPVAVRKVIDVDALADERDQLFAEAVAAFKEGESWWLDREFESKHAAPVQAAAYVSDSWVDDVAPWLDKPQGDQSEVKMEVTISEILSDALNVSTERQTQPVQKRVASVLRQIGWIKVKTKTSNKWRRPE</sequence>
<dbReference type="InterPro" id="IPR015330">
    <property type="entry name" value="DNA_primase/pol_bifunc_N"/>
</dbReference>
<dbReference type="Pfam" id="PF05272">
    <property type="entry name" value="VapE-like_dom"/>
    <property type="match status" value="1"/>
</dbReference>
<dbReference type="SMART" id="SM00943">
    <property type="entry name" value="Prim-Pol"/>
    <property type="match status" value="1"/>
</dbReference>
<dbReference type="InterPro" id="IPR014819">
    <property type="entry name" value="PriCT_2"/>
</dbReference>
<dbReference type="EMBL" id="JAHXDN010000002">
    <property type="protein sequence ID" value="MBW4708117.1"/>
    <property type="molecule type" value="Genomic_DNA"/>
</dbReference>
<evidence type="ECO:0000259" key="1">
    <source>
        <dbReference type="SMART" id="SM00943"/>
    </source>
</evidence>
<evidence type="ECO:0000313" key="3">
    <source>
        <dbReference type="Proteomes" id="UP001138661"/>
    </source>
</evidence>
<dbReference type="PANTHER" id="PTHR34985">
    <property type="entry name" value="SLR0554 PROTEIN"/>
    <property type="match status" value="1"/>
</dbReference>
<dbReference type="AlphaFoldDB" id="A0A9X1K300"/>
<feature type="domain" description="DNA primase/polymerase bifunctional N-terminal" evidence="1">
    <location>
        <begin position="21"/>
        <end position="188"/>
    </location>
</feature>
<dbReference type="RefSeq" id="WP_219501564.1">
    <property type="nucleotide sequence ID" value="NZ_JAHXDN010000002.1"/>
</dbReference>
<dbReference type="InterPro" id="IPR007936">
    <property type="entry name" value="VapE-like_dom"/>
</dbReference>
<dbReference type="Proteomes" id="UP001138661">
    <property type="component" value="Unassembled WGS sequence"/>
</dbReference>
<proteinExistence type="predicted"/>
<dbReference type="PANTHER" id="PTHR34985:SF1">
    <property type="entry name" value="SLR0554 PROTEIN"/>
    <property type="match status" value="1"/>
</dbReference>
<keyword evidence="3" id="KW-1185">Reference proteome</keyword>
<evidence type="ECO:0000313" key="2">
    <source>
        <dbReference type="EMBL" id="MBW4708117.1"/>
    </source>
</evidence>
<dbReference type="CDD" id="cd04859">
    <property type="entry name" value="Prim_Pol"/>
    <property type="match status" value="1"/>
</dbReference>
<dbReference type="Pfam" id="PF08707">
    <property type="entry name" value="PriCT_2"/>
    <property type="match status" value="1"/>
</dbReference>
<reference evidence="2" key="1">
    <citation type="submission" date="2021-07" db="EMBL/GenBank/DDBJ databases">
        <title>Roseobacter insulae sp. nov., isolated from a tidal flat.</title>
        <authorList>
            <person name="Park S."/>
            <person name="Yoon J.-H."/>
        </authorList>
    </citation>
    <scope>NUCLEOTIDE SEQUENCE</scope>
    <source>
        <strain evidence="2">YSTF-M11</strain>
    </source>
</reference>
<dbReference type="Pfam" id="PF09250">
    <property type="entry name" value="Prim-Pol"/>
    <property type="match status" value="1"/>
</dbReference>
<organism evidence="2 3">
    <name type="scientific">Roseobacter insulae</name>
    <dbReference type="NCBI Taxonomy" id="2859783"/>
    <lineage>
        <taxon>Bacteria</taxon>
        <taxon>Pseudomonadati</taxon>
        <taxon>Pseudomonadota</taxon>
        <taxon>Alphaproteobacteria</taxon>
        <taxon>Rhodobacterales</taxon>
        <taxon>Roseobacteraceae</taxon>
        <taxon>Roseobacter</taxon>
    </lineage>
</organism>
<dbReference type="GO" id="GO:0016817">
    <property type="term" value="F:hydrolase activity, acting on acid anhydrides"/>
    <property type="evidence" value="ECO:0007669"/>
    <property type="project" value="InterPro"/>
</dbReference>
<comment type="caution">
    <text evidence="2">The sequence shown here is derived from an EMBL/GenBank/DDBJ whole genome shotgun (WGS) entry which is preliminary data.</text>
</comment>
<protein>
    <submittedName>
        <fullName evidence="2">Bifunctional DNA primase/polymerase</fullName>
    </submittedName>
</protein>
<accession>A0A9X1K300</accession>
<gene>
    <name evidence="2" type="ORF">KX928_09990</name>
</gene>